<dbReference type="CDD" id="cd21989">
    <property type="entry name" value="HMG-box_HBP2"/>
    <property type="match status" value="1"/>
</dbReference>
<keyword evidence="4" id="KW-0804">Transcription</keyword>
<evidence type="ECO:0000259" key="8">
    <source>
        <dbReference type="PROSITE" id="PS50118"/>
    </source>
</evidence>
<dbReference type="PANTHER" id="PTHR13059">
    <property type="entry name" value="HMG-BOX TRANSCRIPTION FACTOR BBX"/>
    <property type="match status" value="1"/>
</dbReference>
<name>A0A6L2Q275_COPFO</name>
<keyword evidence="3 6" id="KW-0238">DNA-binding</keyword>
<reference evidence="10" key="1">
    <citation type="submission" date="2020-01" db="EMBL/GenBank/DDBJ databases">
        <title>Draft genome sequence of the Termite Coptotermes fromosanus.</title>
        <authorList>
            <person name="Itakura S."/>
            <person name="Yosikawa Y."/>
            <person name="Umezawa K."/>
        </authorList>
    </citation>
    <scope>NUCLEOTIDE SEQUENCE [LARGE SCALE GENOMIC DNA]</scope>
</reference>
<evidence type="ECO:0000256" key="2">
    <source>
        <dbReference type="ARBA" id="ARBA00023015"/>
    </source>
</evidence>
<dbReference type="InParanoid" id="A0A6L2Q275"/>
<proteinExistence type="predicted"/>
<feature type="region of interest" description="Disordered" evidence="7">
    <location>
        <begin position="178"/>
        <end position="206"/>
    </location>
</feature>
<feature type="region of interest" description="Disordered" evidence="7">
    <location>
        <begin position="1064"/>
        <end position="1135"/>
    </location>
</feature>
<dbReference type="SUPFAM" id="SSF47095">
    <property type="entry name" value="HMG-box"/>
    <property type="match status" value="1"/>
</dbReference>
<dbReference type="PROSITE" id="PS50118">
    <property type="entry name" value="HMG_BOX_2"/>
    <property type="match status" value="1"/>
</dbReference>
<keyword evidence="10" id="KW-1185">Reference proteome</keyword>
<dbReference type="InterPro" id="IPR036910">
    <property type="entry name" value="HMG_box_dom_sf"/>
</dbReference>
<feature type="region of interest" description="Disordered" evidence="7">
    <location>
        <begin position="38"/>
        <end position="60"/>
    </location>
</feature>
<feature type="region of interest" description="Disordered" evidence="7">
    <location>
        <begin position="220"/>
        <end position="264"/>
    </location>
</feature>
<evidence type="ECO:0000256" key="4">
    <source>
        <dbReference type="ARBA" id="ARBA00023163"/>
    </source>
</evidence>
<comment type="caution">
    <text evidence="9">The sequence shown here is derived from an EMBL/GenBank/DDBJ whole genome shotgun (WGS) entry which is preliminary data.</text>
</comment>
<protein>
    <recommendedName>
        <fullName evidence="8">HMG box domain-containing protein</fullName>
    </recommendedName>
</protein>
<organism evidence="9 10">
    <name type="scientific">Coptotermes formosanus</name>
    <name type="common">Formosan subterranean termite</name>
    <dbReference type="NCBI Taxonomy" id="36987"/>
    <lineage>
        <taxon>Eukaryota</taxon>
        <taxon>Metazoa</taxon>
        <taxon>Ecdysozoa</taxon>
        <taxon>Arthropoda</taxon>
        <taxon>Hexapoda</taxon>
        <taxon>Insecta</taxon>
        <taxon>Pterygota</taxon>
        <taxon>Neoptera</taxon>
        <taxon>Polyneoptera</taxon>
        <taxon>Dictyoptera</taxon>
        <taxon>Blattodea</taxon>
        <taxon>Blattoidea</taxon>
        <taxon>Termitoidae</taxon>
        <taxon>Rhinotermitidae</taxon>
        <taxon>Coptotermes</taxon>
    </lineage>
</organism>
<feature type="region of interest" description="Disordered" evidence="7">
    <location>
        <begin position="959"/>
        <end position="984"/>
    </location>
</feature>
<feature type="region of interest" description="Disordered" evidence="7">
    <location>
        <begin position="1162"/>
        <end position="1219"/>
    </location>
</feature>
<dbReference type="SMART" id="SM00398">
    <property type="entry name" value="HMG"/>
    <property type="match status" value="1"/>
</dbReference>
<feature type="compositionally biased region" description="Low complexity" evidence="7">
    <location>
        <begin position="1097"/>
        <end position="1112"/>
    </location>
</feature>
<evidence type="ECO:0000256" key="6">
    <source>
        <dbReference type="PROSITE-ProRule" id="PRU00267"/>
    </source>
</evidence>
<feature type="region of interest" description="Disordered" evidence="7">
    <location>
        <begin position="896"/>
        <end position="928"/>
    </location>
</feature>
<feature type="compositionally biased region" description="Polar residues" evidence="7">
    <location>
        <begin position="1199"/>
        <end position="1209"/>
    </location>
</feature>
<dbReference type="GO" id="GO:0000977">
    <property type="term" value="F:RNA polymerase II transcription regulatory region sequence-specific DNA binding"/>
    <property type="evidence" value="ECO:0007669"/>
    <property type="project" value="TreeGrafter"/>
</dbReference>
<dbReference type="GO" id="GO:0005634">
    <property type="term" value="C:nucleus"/>
    <property type="evidence" value="ECO:0007669"/>
    <property type="project" value="UniProtKB-UniRule"/>
</dbReference>
<evidence type="ECO:0000313" key="9">
    <source>
        <dbReference type="EMBL" id="GFG36908.1"/>
    </source>
</evidence>
<dbReference type="EMBL" id="BLKM01000661">
    <property type="protein sequence ID" value="GFG36908.1"/>
    <property type="molecule type" value="Genomic_DNA"/>
</dbReference>
<dbReference type="Proteomes" id="UP000502823">
    <property type="component" value="Unassembled WGS sequence"/>
</dbReference>
<feature type="DNA-binding region" description="HMG box" evidence="6">
    <location>
        <begin position="63"/>
        <end position="131"/>
    </location>
</feature>
<feature type="region of interest" description="Disordered" evidence="7">
    <location>
        <begin position="1011"/>
        <end position="1050"/>
    </location>
</feature>
<dbReference type="Gene3D" id="1.10.30.10">
    <property type="entry name" value="High mobility group box domain"/>
    <property type="match status" value="1"/>
</dbReference>
<feature type="compositionally biased region" description="Low complexity" evidence="7">
    <location>
        <begin position="191"/>
        <end position="200"/>
    </location>
</feature>
<evidence type="ECO:0000313" key="10">
    <source>
        <dbReference type="Proteomes" id="UP000502823"/>
    </source>
</evidence>
<feature type="compositionally biased region" description="Polar residues" evidence="7">
    <location>
        <begin position="240"/>
        <end position="254"/>
    </location>
</feature>
<feature type="compositionally biased region" description="Polar residues" evidence="7">
    <location>
        <begin position="896"/>
        <end position="914"/>
    </location>
</feature>
<evidence type="ECO:0000256" key="3">
    <source>
        <dbReference type="ARBA" id="ARBA00023125"/>
    </source>
</evidence>
<evidence type="ECO:0000256" key="5">
    <source>
        <dbReference type="ARBA" id="ARBA00023242"/>
    </source>
</evidence>
<accession>A0A6L2Q275</accession>
<evidence type="ECO:0000256" key="1">
    <source>
        <dbReference type="ARBA" id="ARBA00022553"/>
    </source>
</evidence>
<keyword evidence="2" id="KW-0805">Transcription regulation</keyword>
<feature type="domain" description="HMG box" evidence="8">
    <location>
        <begin position="63"/>
        <end position="131"/>
    </location>
</feature>
<keyword evidence="5 6" id="KW-0539">Nucleus</keyword>
<dbReference type="PANTHER" id="PTHR13059:SF10">
    <property type="entry name" value="HMG BOX TRANSCRIPTION FACTOR BBX"/>
    <property type="match status" value="1"/>
</dbReference>
<sequence>MASEAVKKSESIIVASKFVMEWCYTAYNIPADTESKKAAGHGEAAGSDEEGVDSPLGEPAHHARRPMNAFLIFCKRHRGVVRDRYPHLENRSITKILGEWWANLEPSEKASYTELAHQYKEAFLKANPDFKWYKLPAPPLRTLVTRPSNQNKPHKLECQLTCGPITPGKLADESQMGGLSSLLASPPTTPTTPTTPTSPTIPKPPKKRYLQETMGLLEASTTGASHQHKVQAEKEETFGNGPSETSALTTPGFRSSSSKSQSVGLSPVNFMSPFTKLRSHAANQLSSLQERKTNSRRASVDSVTNKSKDTKLGNIKEGCSKAKGSHGNLTFMSIVPSLDPVSKLKHVDGPAKLRARHHRSMSHNKDDCMGGSEMACAPSTVIRQHTSTKREGDEGLSGVRHHSSLETTIKASQQQIIDRVVDRLCGFTEHHARSPSPPSNSSTDCNNTFLMEKSQHTETLPTLQSPSRQQRTIMSPHLTNNSVICSNILVPKSRGNCISTLTKSPVTLDDHSIRTISPGNYVSATEGLEHGLNVESSREFDFKTINNNVYISNDIASEMCKESKLGNCRPQGCYHSVGDYDTNHASEVTDCGNTYNVARAVETANWKCDVQSENRVRPSPCLLNSDRVVTSDLCDKLTKTVNVIANYTEPKPTFCESERGFEEPSSVFDFSRTSEREENNHSRVYEHESTSKVTGCSKHSCHDNRGVGCVQKLGVGPDSVEQNGLVFAALYNDDNKVRTFSVHSPPGQNIKPEEHLDSQEGKGLQLTKVHDCAVVKTLTSHRSALSEQEQLTSPMFNKSCATNSDSFVSSDGSENVVRGENGRIDRPPKSGADNTFNGVPMATSACTVKKFDPANYEVKNGEADIIRPKQLIRCSQNTTSKLSIQNSLEHMMNGTDNVKETSGVTTFDNISTPKNSEDRRTSQDFPSENVCVSHRPKTLEDTTDTVAAKSDSVLKHTNSWTRVSEDESPAAADNPQLLPSRRKSLRTCKGQRYREFMSEGRLVLGKRTRRNLVSSSESNVDLPSTLVPRRERLDSGSSTTSEKTDNSETFRELSLEIQSTLKPAPSGLILKKKMPSTKRETTISNLKHGSRRTGKQSSSSTKESLSQLGSSSLDKKSRKRSDTSEESFSDSSPKKRFRAADFNLDEKIEALPSLSLEEFQLKKKARKKRNPSNSSSKKTIAGSVPTTPAASTRLRAASLDTQHTASPVVSSPEGDHSMEKRVPSVIRTVSSPVIVMTPAAITTHLVGSQKRKARKQCITRLDPENIHTSRDTAVVEPDVLNNMGLTTLAEVAAAKKKLSK</sequence>
<dbReference type="InterPro" id="IPR052412">
    <property type="entry name" value="CC-Dev_Transcription_Reg"/>
</dbReference>
<keyword evidence="1" id="KW-0597">Phosphoprotein</keyword>
<gene>
    <name evidence="9" type="ORF">Cfor_12458</name>
</gene>
<dbReference type="Pfam" id="PF00505">
    <property type="entry name" value="HMG_box"/>
    <property type="match status" value="1"/>
</dbReference>
<dbReference type="GO" id="GO:0000981">
    <property type="term" value="F:DNA-binding transcription factor activity, RNA polymerase II-specific"/>
    <property type="evidence" value="ECO:0007669"/>
    <property type="project" value="TreeGrafter"/>
</dbReference>
<dbReference type="InterPro" id="IPR049523">
    <property type="entry name" value="BBX_HMG-box"/>
</dbReference>
<feature type="compositionally biased region" description="Low complexity" evidence="7">
    <location>
        <begin position="255"/>
        <end position="264"/>
    </location>
</feature>
<feature type="region of interest" description="Disordered" evidence="7">
    <location>
        <begin position="807"/>
        <end position="837"/>
    </location>
</feature>
<feature type="region of interest" description="Disordered" evidence="7">
    <location>
        <begin position="283"/>
        <end position="319"/>
    </location>
</feature>
<dbReference type="OrthoDB" id="2377365at2759"/>
<evidence type="ECO:0000256" key="7">
    <source>
        <dbReference type="SAM" id="MobiDB-lite"/>
    </source>
</evidence>
<dbReference type="InterPro" id="IPR009071">
    <property type="entry name" value="HMG_box_dom"/>
</dbReference>
<feature type="compositionally biased region" description="Polar residues" evidence="7">
    <location>
        <begin position="1011"/>
        <end position="1022"/>
    </location>
</feature>